<feature type="transmembrane region" description="Helical" evidence="1">
    <location>
        <begin position="88"/>
        <end position="109"/>
    </location>
</feature>
<feature type="transmembrane region" description="Helical" evidence="1">
    <location>
        <begin position="413"/>
        <end position="432"/>
    </location>
</feature>
<feature type="transmembrane region" description="Helical" evidence="1">
    <location>
        <begin position="169"/>
        <end position="202"/>
    </location>
</feature>
<protein>
    <submittedName>
        <fullName evidence="2">Putative membrane protein</fullName>
    </submittedName>
</protein>
<keyword evidence="1" id="KW-0472">Membrane</keyword>
<keyword evidence="3" id="KW-1185">Reference proteome</keyword>
<gene>
    <name evidence="2" type="ORF">CEV32_4830</name>
</gene>
<dbReference type="AlphaFoldDB" id="A0A256FL22"/>
<evidence type="ECO:0000256" key="1">
    <source>
        <dbReference type="SAM" id="Phobius"/>
    </source>
</evidence>
<reference evidence="2 3" key="1">
    <citation type="submission" date="2017-07" db="EMBL/GenBank/DDBJ databases">
        <title>Phylogenetic study on the rhizospheric bacterium Ochrobactrum sp. A44.</title>
        <authorList>
            <person name="Krzyzanowska D.M."/>
            <person name="Ossowicki A."/>
            <person name="Rajewska M."/>
            <person name="Maciag T."/>
            <person name="Kaczynski Z."/>
            <person name="Czerwicka M."/>
            <person name="Jafra S."/>
        </authorList>
    </citation>
    <scope>NUCLEOTIDE SEQUENCE [LARGE SCALE GENOMIC DNA]</scope>
    <source>
        <strain evidence="2 3">PR17</strain>
    </source>
</reference>
<feature type="transmembrane region" description="Helical" evidence="1">
    <location>
        <begin position="116"/>
        <end position="134"/>
    </location>
</feature>
<evidence type="ECO:0000313" key="2">
    <source>
        <dbReference type="EMBL" id="OYR15554.1"/>
    </source>
</evidence>
<organism evidence="2 3">
    <name type="scientific">Brucella rhizosphaerae</name>
    <dbReference type="NCBI Taxonomy" id="571254"/>
    <lineage>
        <taxon>Bacteria</taxon>
        <taxon>Pseudomonadati</taxon>
        <taxon>Pseudomonadota</taxon>
        <taxon>Alphaproteobacteria</taxon>
        <taxon>Hyphomicrobiales</taxon>
        <taxon>Brucellaceae</taxon>
        <taxon>Brucella/Ochrobactrum group</taxon>
        <taxon>Brucella</taxon>
    </lineage>
</organism>
<feature type="transmembrane region" description="Helical" evidence="1">
    <location>
        <begin position="21"/>
        <end position="44"/>
    </location>
</feature>
<dbReference type="Proteomes" id="UP000216345">
    <property type="component" value="Unassembled WGS sequence"/>
</dbReference>
<proteinExistence type="predicted"/>
<accession>A0A256FL22</accession>
<evidence type="ECO:0000313" key="3">
    <source>
        <dbReference type="Proteomes" id="UP000216345"/>
    </source>
</evidence>
<dbReference type="EMBL" id="NNRK01000025">
    <property type="protein sequence ID" value="OYR15554.1"/>
    <property type="molecule type" value="Genomic_DNA"/>
</dbReference>
<name>A0A256FL22_9HYPH</name>
<sequence>MTMVLDNRSPHTMHHENANNVRARICAAVFTALLISTLFLLMFYPGFLSRDSANSWQQAVTQNYDTIKPPLMAIIQRAFFLSTSTGEAAIASFSFVQGALLWSAIFVVIAVSIRSWFSLAVCSALMLCLLPLWVHTNVHWTDVWVFAFAVFGLLAFNTFYKSGFTHTKWLIIGTLLFFISISIRYNAISSLPLVAVVWFIYIGKRHNINGLARVAVAAAICVILALGTKASVLMPGVEQQGSMLRFALFNQYLGTIVNSNSELQEKLIAQEKPYYDAAFGDGALEASIPLYLYSGNGLMFWPKDALIGFDRILKNGQFIIDRLPMLIWESPTGFIRHKFAYIRGQIAHSAEYFPMHPYVDPNILNVTSSPIIPGYRWTVETLISLKTSLLFKHWPSILLGVIGFVFCLKNRNALPCAVYVFGLLYTIPYLLSETGLEWRYLLPMYISGYLTFFVAVADSIERIFDKTRPMSGDMNLLSPQPLS</sequence>
<feature type="transmembrane region" description="Helical" evidence="1">
    <location>
        <begin position="214"/>
        <end position="237"/>
    </location>
</feature>
<comment type="caution">
    <text evidence="2">The sequence shown here is derived from an EMBL/GenBank/DDBJ whole genome shotgun (WGS) entry which is preliminary data.</text>
</comment>
<keyword evidence="1" id="KW-1133">Transmembrane helix</keyword>
<keyword evidence="1" id="KW-0812">Transmembrane</keyword>
<feature type="transmembrane region" description="Helical" evidence="1">
    <location>
        <begin position="438"/>
        <end position="460"/>
    </location>
</feature>
<feature type="transmembrane region" description="Helical" evidence="1">
    <location>
        <begin position="140"/>
        <end position="160"/>
    </location>
</feature>